<keyword evidence="2" id="KW-1185">Reference proteome</keyword>
<evidence type="ECO:0000313" key="2">
    <source>
        <dbReference type="Proteomes" id="UP000694382"/>
    </source>
</evidence>
<organism evidence="1 2">
    <name type="scientific">Geospiza parvula</name>
    <name type="common">Small tree-finch</name>
    <name type="synonym">Camarhynchus parvulus</name>
    <dbReference type="NCBI Taxonomy" id="87175"/>
    <lineage>
        <taxon>Eukaryota</taxon>
        <taxon>Metazoa</taxon>
        <taxon>Chordata</taxon>
        <taxon>Craniata</taxon>
        <taxon>Vertebrata</taxon>
        <taxon>Euteleostomi</taxon>
        <taxon>Archelosauria</taxon>
        <taxon>Archosauria</taxon>
        <taxon>Dinosauria</taxon>
        <taxon>Saurischia</taxon>
        <taxon>Theropoda</taxon>
        <taxon>Coelurosauria</taxon>
        <taxon>Aves</taxon>
        <taxon>Neognathae</taxon>
        <taxon>Neoaves</taxon>
        <taxon>Telluraves</taxon>
        <taxon>Australaves</taxon>
        <taxon>Passeriformes</taxon>
        <taxon>Thraupidae</taxon>
        <taxon>Camarhynchus</taxon>
    </lineage>
</organism>
<reference evidence="1" key="1">
    <citation type="submission" date="2020-02" db="EMBL/GenBank/DDBJ databases">
        <authorList>
            <person name="Enbody D E."/>
            <person name="Pettersson E M."/>
        </authorList>
    </citation>
    <scope>NUCLEOTIDE SEQUENCE [LARGE SCALE GENOMIC DNA]</scope>
</reference>
<dbReference type="Ensembl" id="ENSCPVT00000008775.2">
    <property type="protein sequence ID" value="ENSCPVP00000008441.1"/>
    <property type="gene ID" value="ENSCPVG00000006158.2"/>
</dbReference>
<sequence>STAQECGSVWARHSAHLHLGTGAPGADKHVCVSVCACVQGTVCVSVRLQGALCVCVCAGGCPCVCVCLCVCSALSVCLAMSVCLSLSVCARRALSVCLAMSVCLTGVQPAPVPSSLHTWKSLQCFIFSNLYLPFLKSITKSN</sequence>
<evidence type="ECO:0000313" key="1">
    <source>
        <dbReference type="Ensembl" id="ENSCPVP00000008441.1"/>
    </source>
</evidence>
<name>A0A8C3MUE5_GEOPR</name>
<proteinExistence type="predicted"/>
<dbReference type="AlphaFoldDB" id="A0A8C3MUE5"/>
<protein>
    <submittedName>
        <fullName evidence="1">Uncharacterized protein</fullName>
    </submittedName>
</protein>
<reference evidence="1" key="3">
    <citation type="submission" date="2025-09" db="UniProtKB">
        <authorList>
            <consortium name="Ensembl"/>
        </authorList>
    </citation>
    <scope>IDENTIFICATION</scope>
</reference>
<reference evidence="1" key="2">
    <citation type="submission" date="2025-08" db="UniProtKB">
        <authorList>
            <consortium name="Ensembl"/>
        </authorList>
    </citation>
    <scope>IDENTIFICATION</scope>
</reference>
<dbReference type="Proteomes" id="UP000694382">
    <property type="component" value="Chromosome Z"/>
</dbReference>
<accession>A0A8C3MUE5</accession>